<dbReference type="PROSITE" id="PS51257">
    <property type="entry name" value="PROKAR_LIPOPROTEIN"/>
    <property type="match status" value="1"/>
</dbReference>
<dbReference type="Proteomes" id="UP001363010">
    <property type="component" value="Unassembled WGS sequence"/>
</dbReference>
<evidence type="ECO:0000313" key="2">
    <source>
        <dbReference type="Proteomes" id="UP001363010"/>
    </source>
</evidence>
<reference evidence="1 2" key="1">
    <citation type="submission" date="2024-03" db="EMBL/GenBank/DDBJ databases">
        <title>Novel species of the genus Variovorax.</title>
        <authorList>
            <person name="Liu Q."/>
            <person name="Xin Y.-H."/>
        </authorList>
    </citation>
    <scope>NUCLEOTIDE SEQUENCE [LARGE SCALE GENOMIC DNA]</scope>
    <source>
        <strain evidence="1 2">KACC 18501</strain>
    </source>
</reference>
<keyword evidence="2" id="KW-1185">Reference proteome</keyword>
<evidence type="ECO:0000313" key="1">
    <source>
        <dbReference type="EMBL" id="MEJ8826865.1"/>
    </source>
</evidence>
<protein>
    <submittedName>
        <fullName evidence="1">Uncharacterized protein</fullName>
    </submittedName>
</protein>
<dbReference type="RefSeq" id="WP_340367900.1">
    <property type="nucleotide sequence ID" value="NZ_JBBKZV010000043.1"/>
</dbReference>
<name>A0ABU8WA04_9BURK</name>
<proteinExistence type="predicted"/>
<accession>A0ABU8WA04</accession>
<sequence>MLRTIALLLAPLVTVGLIYWFGWWALLVSVTLVACTFVFSMRQGTIEDLTQSGAGHTSFGTTTHMSNLK</sequence>
<gene>
    <name evidence="1" type="ORF">WKW80_33505</name>
</gene>
<comment type="caution">
    <text evidence="1">The sequence shown here is derived from an EMBL/GenBank/DDBJ whole genome shotgun (WGS) entry which is preliminary data.</text>
</comment>
<dbReference type="EMBL" id="JBBKZV010000043">
    <property type="protein sequence ID" value="MEJ8826865.1"/>
    <property type="molecule type" value="Genomic_DNA"/>
</dbReference>
<organism evidence="1 2">
    <name type="scientific">Variovorax humicola</name>
    <dbReference type="NCBI Taxonomy" id="1769758"/>
    <lineage>
        <taxon>Bacteria</taxon>
        <taxon>Pseudomonadati</taxon>
        <taxon>Pseudomonadota</taxon>
        <taxon>Betaproteobacteria</taxon>
        <taxon>Burkholderiales</taxon>
        <taxon>Comamonadaceae</taxon>
        <taxon>Variovorax</taxon>
    </lineage>
</organism>